<dbReference type="InterPro" id="IPR052520">
    <property type="entry name" value="ATL_DNA_repair"/>
</dbReference>
<evidence type="ECO:0000256" key="1">
    <source>
        <dbReference type="ARBA" id="ARBA00022763"/>
    </source>
</evidence>
<feature type="domain" description="Methylated-DNA-[protein]-cysteine S-methyltransferase DNA binding" evidence="2">
    <location>
        <begin position="17"/>
        <end position="91"/>
    </location>
</feature>
<protein>
    <submittedName>
        <fullName evidence="3">Cysteine methyltransferase</fullName>
    </submittedName>
</protein>
<reference evidence="3 4" key="1">
    <citation type="submission" date="2019-02" db="EMBL/GenBank/DDBJ databases">
        <title>Halieaceae_genomes.</title>
        <authorList>
            <person name="Li S.-H."/>
        </authorList>
    </citation>
    <scope>NUCLEOTIDE SEQUENCE [LARGE SCALE GENOMIC DNA]</scope>
    <source>
        <strain evidence="3 4">JH123</strain>
    </source>
</reference>
<sequence length="108" mass="12174">MWGGCELGTDNEADARGRVLLTVSQIPSGRVSSFGRIAQAAGFPRRARWVGRILSQLPHSTDIPWHRVLSHNGVITCPKKELAQTRLQKEGIDVKQLRVNMRRYAWPD</sequence>
<organism evidence="3 4">
    <name type="scientific">Candidatus Paraluminiphilus aquimaris</name>
    <dbReference type="NCBI Taxonomy" id="2518994"/>
    <lineage>
        <taxon>Bacteria</taxon>
        <taxon>Pseudomonadati</taxon>
        <taxon>Pseudomonadota</taxon>
        <taxon>Gammaproteobacteria</taxon>
        <taxon>Cellvibrionales</taxon>
        <taxon>Halieaceae</taxon>
        <taxon>Candidatus Paraluminiphilus</taxon>
    </lineage>
</organism>
<keyword evidence="3" id="KW-0489">Methyltransferase</keyword>
<dbReference type="PANTHER" id="PTHR42942:SF1">
    <property type="entry name" value="ALKYLTRANSFERASE-LIKE PROTEIN 1"/>
    <property type="match status" value="1"/>
</dbReference>
<dbReference type="GO" id="GO:0032259">
    <property type="term" value="P:methylation"/>
    <property type="evidence" value="ECO:0007669"/>
    <property type="project" value="UniProtKB-KW"/>
</dbReference>
<accession>A0ABY6QA44</accession>
<dbReference type="Gene3D" id="1.10.10.10">
    <property type="entry name" value="Winged helix-like DNA-binding domain superfamily/Winged helix DNA-binding domain"/>
    <property type="match status" value="1"/>
</dbReference>
<dbReference type="InterPro" id="IPR014048">
    <property type="entry name" value="MethylDNA_cys_MeTrfase_DNA-bd"/>
</dbReference>
<dbReference type="InterPro" id="IPR036388">
    <property type="entry name" value="WH-like_DNA-bd_sf"/>
</dbReference>
<dbReference type="InterPro" id="IPR036217">
    <property type="entry name" value="MethylDNA_cys_MeTrfase_DNAb"/>
</dbReference>
<dbReference type="SUPFAM" id="SSF46767">
    <property type="entry name" value="Methylated DNA-protein cysteine methyltransferase, C-terminal domain"/>
    <property type="match status" value="1"/>
</dbReference>
<name>A0ABY6QA44_9GAMM</name>
<evidence type="ECO:0000259" key="2">
    <source>
        <dbReference type="Pfam" id="PF01035"/>
    </source>
</evidence>
<keyword evidence="1" id="KW-0227">DNA damage</keyword>
<keyword evidence="3" id="KW-0808">Transferase</keyword>
<dbReference type="EMBL" id="CP036501">
    <property type="protein sequence ID" value="UZP75494.1"/>
    <property type="molecule type" value="Genomic_DNA"/>
</dbReference>
<evidence type="ECO:0000313" key="3">
    <source>
        <dbReference type="EMBL" id="UZP75494.1"/>
    </source>
</evidence>
<gene>
    <name evidence="3" type="ORF">E0F26_12430</name>
</gene>
<proteinExistence type="predicted"/>
<dbReference type="Pfam" id="PF01035">
    <property type="entry name" value="DNA_binding_1"/>
    <property type="match status" value="1"/>
</dbReference>
<keyword evidence="4" id="KW-1185">Reference proteome</keyword>
<dbReference type="Proteomes" id="UP001317963">
    <property type="component" value="Chromosome"/>
</dbReference>
<dbReference type="PANTHER" id="PTHR42942">
    <property type="entry name" value="6-O-METHYLGUANINE DNA METHYLTRANSFERASE"/>
    <property type="match status" value="1"/>
</dbReference>
<evidence type="ECO:0000313" key="4">
    <source>
        <dbReference type="Proteomes" id="UP001317963"/>
    </source>
</evidence>
<dbReference type="GO" id="GO:0008168">
    <property type="term" value="F:methyltransferase activity"/>
    <property type="evidence" value="ECO:0007669"/>
    <property type="project" value="UniProtKB-KW"/>
</dbReference>
<dbReference type="CDD" id="cd06445">
    <property type="entry name" value="ATase"/>
    <property type="match status" value="1"/>
</dbReference>